<feature type="chain" id="PRO_5044537708" description="Beta-lactamase-related domain-containing protein" evidence="1">
    <location>
        <begin position="21"/>
        <end position="365"/>
    </location>
</feature>
<evidence type="ECO:0000313" key="4">
    <source>
        <dbReference type="EMBL" id="KCZ64987.1"/>
    </source>
</evidence>
<reference evidence="4 5" key="1">
    <citation type="journal article" date="2014" name="Antonie Van Leeuwenhoek">
        <title>Hyphomonas beringensis sp. nov. and Hyphomonas chukchiensis sp. nov., isolated from surface seawater of the Bering Sea and Chukchi Sea.</title>
        <authorList>
            <person name="Li C."/>
            <person name="Lai Q."/>
            <person name="Li G."/>
            <person name="Dong C."/>
            <person name="Wang J."/>
            <person name="Liao Y."/>
            <person name="Shao Z."/>
        </authorList>
    </citation>
    <scope>NUCLEOTIDE SEQUENCE [LARGE SCALE GENOMIC DNA]</scope>
    <source>
        <strain evidence="4 5">22II1-22F38</strain>
    </source>
</reference>
<dbReference type="PATRIC" id="fig|1280948.3.peg.198"/>
<reference evidence="3 6" key="2">
    <citation type="journal article" date="2018" name="Nat. Biotechnol.">
        <title>A standardized bacterial taxonomy based on genome phylogeny substantially revises the tree of life.</title>
        <authorList>
            <person name="Parks D.H."/>
            <person name="Chuvochina M."/>
            <person name="Waite D.W."/>
            <person name="Rinke C."/>
            <person name="Skarshewski A."/>
            <person name="Chaumeil P.A."/>
            <person name="Hugenholtz P."/>
        </authorList>
    </citation>
    <scope>NUCLEOTIDE SEQUENCE [LARGE SCALE GENOMIC DNA]</scope>
    <source>
        <strain evidence="3">UBA8557</strain>
    </source>
</reference>
<evidence type="ECO:0000256" key="1">
    <source>
        <dbReference type="SAM" id="SignalP"/>
    </source>
</evidence>
<proteinExistence type="predicted"/>
<dbReference type="Gene3D" id="3.40.710.10">
    <property type="entry name" value="DD-peptidase/beta-lactamase superfamily"/>
    <property type="match status" value="1"/>
</dbReference>
<evidence type="ECO:0000313" key="6">
    <source>
        <dbReference type="Proteomes" id="UP000259173"/>
    </source>
</evidence>
<evidence type="ECO:0000259" key="2">
    <source>
        <dbReference type="Pfam" id="PF00144"/>
    </source>
</evidence>
<dbReference type="AlphaFoldDB" id="A0A059EBU1"/>
<dbReference type="EMBL" id="DMBR01000175">
    <property type="protein sequence ID" value="HAE94048.1"/>
    <property type="molecule type" value="Genomic_DNA"/>
</dbReference>
<dbReference type="Proteomes" id="UP000259173">
    <property type="component" value="Unassembled WGS sequence"/>
</dbReference>
<accession>A0A059EBU1</accession>
<dbReference type="EMBL" id="AWFH01000001">
    <property type="protein sequence ID" value="KCZ64987.1"/>
    <property type="molecule type" value="Genomic_DNA"/>
</dbReference>
<organism evidence="4 5">
    <name type="scientific">Hyphomonas atlantica</name>
    <dbReference type="NCBI Taxonomy" id="1280948"/>
    <lineage>
        <taxon>Bacteria</taxon>
        <taxon>Pseudomonadati</taxon>
        <taxon>Pseudomonadota</taxon>
        <taxon>Alphaproteobacteria</taxon>
        <taxon>Hyphomonadales</taxon>
        <taxon>Hyphomonadaceae</taxon>
        <taxon>Hyphomonas</taxon>
    </lineage>
</organism>
<comment type="caution">
    <text evidence="4">The sequence shown here is derived from an EMBL/GenBank/DDBJ whole genome shotgun (WGS) entry which is preliminary data.</text>
</comment>
<dbReference type="InterPro" id="IPR001466">
    <property type="entry name" value="Beta-lactam-related"/>
</dbReference>
<dbReference type="SUPFAM" id="SSF56601">
    <property type="entry name" value="beta-lactamase/transpeptidase-like"/>
    <property type="match status" value="1"/>
</dbReference>
<dbReference type="STRING" id="1280948.HY36_01035"/>
<keyword evidence="5" id="KW-1185">Reference proteome</keyword>
<dbReference type="PANTHER" id="PTHR46825:SF9">
    <property type="entry name" value="BETA-LACTAMASE-RELATED DOMAIN-CONTAINING PROTEIN"/>
    <property type="match status" value="1"/>
</dbReference>
<dbReference type="RefSeq" id="WP_035547074.1">
    <property type="nucleotide sequence ID" value="NZ_AWFH01000001.1"/>
</dbReference>
<evidence type="ECO:0000313" key="3">
    <source>
        <dbReference type="EMBL" id="HAE94048.1"/>
    </source>
</evidence>
<protein>
    <recommendedName>
        <fullName evidence="2">Beta-lactamase-related domain-containing protein</fullName>
    </recommendedName>
</protein>
<name>A0A059EBU1_9PROT</name>
<dbReference type="PROSITE" id="PS51257">
    <property type="entry name" value="PROKAR_LIPOPROTEIN"/>
    <property type="match status" value="1"/>
</dbReference>
<keyword evidence="1" id="KW-0732">Signal</keyword>
<dbReference type="Proteomes" id="UP000024547">
    <property type="component" value="Unassembled WGS sequence"/>
</dbReference>
<dbReference type="PANTHER" id="PTHR46825">
    <property type="entry name" value="D-ALANYL-D-ALANINE-CARBOXYPEPTIDASE/ENDOPEPTIDASE AMPH"/>
    <property type="match status" value="1"/>
</dbReference>
<sequence>MKHRLIATIAAALLASGCTAELPAPDTHATTHGVEFADSSELSTLLEELSFSGTLIVSKGDDTLLREAVNTSSIEDTTDITLETRFPIASMTKSFTAALVLTLVDEGKLGLDQTLAELLPDFDAPYADKVTVRHLLQNRSGIPHYIDIPGWFDNDVKRAFTDKSFMKAVEGLDLKFTPGSDYLYSNVNYFLLALIIDRYSGMDYEASLQKQILDPLGMTATGQLYQDPDGLAVNYLKHSDGTYEIIPVVNPVLFRGTASMVSTADDLNTWGHAVIDGKIYSEAAEAEAFHTDTPMAWTVAELPVSEEQSVSVTYYNGRLIGYLSLIMLVPDEDGVVVILNNNTVGYENMIGLAATLATNYFGNEN</sequence>
<feature type="domain" description="Beta-lactamase-related" evidence="2">
    <location>
        <begin position="54"/>
        <end position="345"/>
    </location>
</feature>
<dbReference type="InterPro" id="IPR050491">
    <property type="entry name" value="AmpC-like"/>
</dbReference>
<dbReference type="eggNOG" id="COG1680">
    <property type="taxonomic scope" value="Bacteria"/>
</dbReference>
<dbReference type="InterPro" id="IPR012338">
    <property type="entry name" value="Beta-lactam/transpept-like"/>
</dbReference>
<feature type="signal peptide" evidence="1">
    <location>
        <begin position="1"/>
        <end position="20"/>
    </location>
</feature>
<dbReference type="Pfam" id="PF00144">
    <property type="entry name" value="Beta-lactamase"/>
    <property type="match status" value="1"/>
</dbReference>
<dbReference type="OrthoDB" id="5377981at2"/>
<gene>
    <name evidence="3" type="ORF">DCG65_05780</name>
    <name evidence="4" type="ORF">HY36_01035</name>
</gene>
<evidence type="ECO:0000313" key="5">
    <source>
        <dbReference type="Proteomes" id="UP000024547"/>
    </source>
</evidence>